<dbReference type="AlphaFoldDB" id="E1LC56"/>
<evidence type="ECO:0000256" key="1">
    <source>
        <dbReference type="SAM" id="SignalP"/>
    </source>
</evidence>
<comment type="caution">
    <text evidence="2">The sequence shown here is derived from an EMBL/GenBank/DDBJ whole genome shotgun (WGS) entry which is preliminary data.</text>
</comment>
<dbReference type="RefSeq" id="WP_005380675.1">
    <property type="nucleotide sequence ID" value="NZ_AEDS01000047.1"/>
</dbReference>
<gene>
    <name evidence="2" type="ORF">HMPREF9684_0546</name>
</gene>
<protein>
    <submittedName>
        <fullName evidence="2">Uncharacterized protein</fullName>
    </submittedName>
</protein>
<evidence type="ECO:0000313" key="2">
    <source>
        <dbReference type="EMBL" id="EFL57934.1"/>
    </source>
</evidence>
<keyword evidence="1" id="KW-0732">Signal</keyword>
<accession>E1LC56</accession>
<dbReference type="EMBL" id="AEDS01000047">
    <property type="protein sequence ID" value="EFL57934.1"/>
    <property type="molecule type" value="Genomic_DNA"/>
</dbReference>
<organism evidence="2 3">
    <name type="scientific">Veillonella atypica ACS-134-V-Col7a</name>
    <dbReference type="NCBI Taxonomy" id="866778"/>
    <lineage>
        <taxon>Bacteria</taxon>
        <taxon>Bacillati</taxon>
        <taxon>Bacillota</taxon>
        <taxon>Negativicutes</taxon>
        <taxon>Veillonellales</taxon>
        <taxon>Veillonellaceae</taxon>
        <taxon>Veillonella</taxon>
    </lineage>
</organism>
<dbReference type="Proteomes" id="UP000005942">
    <property type="component" value="Unassembled WGS sequence"/>
</dbReference>
<evidence type="ECO:0000313" key="3">
    <source>
        <dbReference type="Proteomes" id="UP000005942"/>
    </source>
</evidence>
<reference evidence="2 3" key="1">
    <citation type="submission" date="2010-08" db="EMBL/GenBank/DDBJ databases">
        <authorList>
            <person name="Durkin A.S."/>
            <person name="Madupu R."/>
            <person name="Torralba M."/>
            <person name="Gillis M."/>
            <person name="Methe B."/>
            <person name="Sutton G."/>
            <person name="Nelson K.E."/>
        </authorList>
    </citation>
    <scope>NUCLEOTIDE SEQUENCE [LARGE SCALE GENOMIC DNA]</scope>
    <source>
        <strain evidence="2 3">ACS-134-V-Col7a</strain>
    </source>
</reference>
<sequence>MNTIFITLMTLVILAFTINTHAVDVQVPAGNRPLPGADSSIPANAYETYTTGSQ</sequence>
<feature type="signal peptide" evidence="1">
    <location>
        <begin position="1"/>
        <end position="22"/>
    </location>
</feature>
<feature type="chain" id="PRO_5003149122" evidence="1">
    <location>
        <begin position="23"/>
        <end position="54"/>
    </location>
</feature>
<name>E1LC56_9FIRM</name>
<proteinExistence type="predicted"/>